<comment type="similarity">
    <text evidence="2">Belongs to the dynein intermediate chain family.</text>
</comment>
<evidence type="ECO:0000256" key="4">
    <source>
        <dbReference type="ARBA" id="ARBA00022574"/>
    </source>
</evidence>
<dbReference type="InterPro" id="IPR015943">
    <property type="entry name" value="WD40/YVTN_repeat-like_dom_sf"/>
</dbReference>
<sequence length="706" mass="78766">MEFQARLGDLLNLEFYRRPNSEQVSSSCLFPSASDESSSVPQAAAPLEFQCFLKIEGTNELAKVRQAHQVGLMTPLVLHRFGNRKPAPTSSGVSKSIFKPRRQVCLAGFNIRTLNARIASPHPRPKLGLSKVQELNIPPKDSITYSKQTQTREPLVSQHHSPREILGSPRFIANLEWDDEFSLVMPFEDNTVVDIDPSVLVTGKRRLSSTAGGVPAKTPTDFGVDLSEPVKIRTLTEEDRMNVMRSEGFCAFFDRAARLIERALDESNIFLDYGGVEHDDATTYDALRISNFSESVSPVIRIGQTSLHLLLRTIASQRHQLLRFGRDFYDDRWSRRRCVTALDWSPSYPELLLGSYFSNEDAPHEPDGVCLIWNLKFQKTTPEYIFHCQSPVTSATLALFHPNLVIGGTYSGQIVIWDNRCTKRTPVQRTMLSATAHTHPVHAVKVVGTQNAHNLISVSSDGKLCSWSLDMLSQPQQSMELTYRQTRPVSATSMSFFHEDVNNFLVGSEDGRVYTGSRHGSQAGIVEVLEGHQAPITSVSTHATEGPVSFSSLFLTTSFDWSVKLWSTKDSFPICSFEEASDIVFDADWSPLHPAMFATVDCSGKLDLWNLNEDTEVPATRTITEGQTAISKCRFHSSGLHIAAGDRGGRIHIYDLNETMVTPRADEWNMFAHTVEELRQLALERCDREHTANGITSQGPPSVGQH</sequence>
<evidence type="ECO:0000256" key="3">
    <source>
        <dbReference type="ARBA" id="ARBA00022490"/>
    </source>
</evidence>
<keyword evidence="5" id="KW-0677">Repeat</keyword>
<proteinExistence type="inferred from homology"/>
<dbReference type="GO" id="GO:0045504">
    <property type="term" value="F:dynein heavy chain binding"/>
    <property type="evidence" value="ECO:0007669"/>
    <property type="project" value="TreeGrafter"/>
</dbReference>
<dbReference type="Pfam" id="PF00400">
    <property type="entry name" value="WD40"/>
    <property type="match status" value="2"/>
</dbReference>
<reference key="2">
    <citation type="submission" date="2011-10" db="EMBL/GenBank/DDBJ databases">
        <title>The genome and transcriptome sequence of Clonorchis sinensis provide insights into the carcinogenic liver fluke.</title>
        <authorList>
            <person name="Wang X."/>
            <person name="Huang Y."/>
            <person name="Chen W."/>
            <person name="Liu H."/>
            <person name="Guo L."/>
            <person name="Chen Y."/>
            <person name="Luo F."/>
            <person name="Zhou W."/>
            <person name="Sun J."/>
            <person name="Mao Q."/>
            <person name="Liang P."/>
            <person name="Zhou C."/>
            <person name="Tian Y."/>
            <person name="Men J."/>
            <person name="Lv X."/>
            <person name="Huang L."/>
            <person name="Zhou J."/>
            <person name="Hu Y."/>
            <person name="Li R."/>
            <person name="Zhang F."/>
            <person name="Lei H."/>
            <person name="Li X."/>
            <person name="Hu X."/>
            <person name="Liang C."/>
            <person name="Xu J."/>
            <person name="Wu Z."/>
            <person name="Yu X."/>
        </authorList>
    </citation>
    <scope>NUCLEOTIDE SEQUENCE</scope>
    <source>
        <strain>Henan</strain>
    </source>
</reference>
<accession>G7YAI5</accession>
<dbReference type="PANTHER" id="PTHR12442">
    <property type="entry name" value="DYNEIN INTERMEDIATE CHAIN"/>
    <property type="match status" value="1"/>
</dbReference>
<dbReference type="Proteomes" id="UP000008909">
    <property type="component" value="Unassembled WGS sequence"/>
</dbReference>
<evidence type="ECO:0000256" key="1">
    <source>
        <dbReference type="ARBA" id="ARBA00004245"/>
    </source>
</evidence>
<dbReference type="GO" id="GO:0045503">
    <property type="term" value="F:dynein light chain binding"/>
    <property type="evidence" value="ECO:0007669"/>
    <property type="project" value="TreeGrafter"/>
</dbReference>
<dbReference type="AlphaFoldDB" id="G7YAI5"/>
<dbReference type="GO" id="GO:0005868">
    <property type="term" value="C:cytoplasmic dynein complex"/>
    <property type="evidence" value="ECO:0007669"/>
    <property type="project" value="InterPro"/>
</dbReference>
<dbReference type="Gene3D" id="2.130.10.10">
    <property type="entry name" value="YVTN repeat-like/Quinoprotein amine dehydrogenase"/>
    <property type="match status" value="2"/>
</dbReference>
<dbReference type="SMART" id="SM00320">
    <property type="entry name" value="WD40"/>
    <property type="match status" value="5"/>
</dbReference>
<evidence type="ECO:0000256" key="5">
    <source>
        <dbReference type="ARBA" id="ARBA00022737"/>
    </source>
</evidence>
<dbReference type="PANTHER" id="PTHR12442:SF22">
    <property type="entry name" value="CYTOPLASMIC DYNEIN 1 INTERMEDIATE CHAIN-RELATED"/>
    <property type="match status" value="1"/>
</dbReference>
<dbReference type="SUPFAM" id="SSF50978">
    <property type="entry name" value="WD40 repeat-like"/>
    <property type="match status" value="1"/>
</dbReference>
<dbReference type="GO" id="GO:0010970">
    <property type="term" value="P:transport along microtubule"/>
    <property type="evidence" value="ECO:0007669"/>
    <property type="project" value="TreeGrafter"/>
</dbReference>
<dbReference type="InterPro" id="IPR036322">
    <property type="entry name" value="WD40_repeat_dom_sf"/>
</dbReference>
<dbReference type="Pfam" id="PF11540">
    <property type="entry name" value="Dynein_IC2"/>
    <property type="match status" value="1"/>
</dbReference>
<gene>
    <name evidence="7" type="ORF">CLF_103868</name>
</gene>
<comment type="subcellular location">
    <subcellularLocation>
        <location evidence="1">Cytoplasm</location>
        <location evidence="1">Cytoskeleton</location>
    </subcellularLocation>
</comment>
<dbReference type="InterPro" id="IPR050687">
    <property type="entry name" value="Dynein_IC"/>
</dbReference>
<reference evidence="7" key="1">
    <citation type="journal article" date="2011" name="Genome Biol.">
        <title>The draft genome of the carcinogenic human liver fluke Clonorchis sinensis.</title>
        <authorList>
            <person name="Wang X."/>
            <person name="Chen W."/>
            <person name="Huang Y."/>
            <person name="Sun J."/>
            <person name="Men J."/>
            <person name="Liu H."/>
            <person name="Luo F."/>
            <person name="Guo L."/>
            <person name="Lv X."/>
            <person name="Deng C."/>
            <person name="Zhou C."/>
            <person name="Fan Y."/>
            <person name="Li X."/>
            <person name="Huang L."/>
            <person name="Hu Y."/>
            <person name="Liang C."/>
            <person name="Hu X."/>
            <person name="Xu J."/>
            <person name="Yu X."/>
        </authorList>
    </citation>
    <scope>NUCLEOTIDE SEQUENCE [LARGE SCALE GENOMIC DNA]</scope>
    <source>
        <strain evidence="7">Henan</strain>
    </source>
</reference>
<evidence type="ECO:0000256" key="6">
    <source>
        <dbReference type="ARBA" id="ARBA00023212"/>
    </source>
</evidence>
<keyword evidence="6" id="KW-0206">Cytoskeleton</keyword>
<dbReference type="InterPro" id="IPR001680">
    <property type="entry name" value="WD40_rpt"/>
</dbReference>
<keyword evidence="3" id="KW-0963">Cytoplasm</keyword>
<organism evidence="7 8">
    <name type="scientific">Clonorchis sinensis</name>
    <name type="common">Chinese liver fluke</name>
    <dbReference type="NCBI Taxonomy" id="79923"/>
    <lineage>
        <taxon>Eukaryota</taxon>
        <taxon>Metazoa</taxon>
        <taxon>Spiralia</taxon>
        <taxon>Lophotrochozoa</taxon>
        <taxon>Platyhelminthes</taxon>
        <taxon>Trematoda</taxon>
        <taxon>Digenea</taxon>
        <taxon>Opisthorchiida</taxon>
        <taxon>Opisthorchiata</taxon>
        <taxon>Opisthorchiidae</taxon>
        <taxon>Clonorchis</taxon>
    </lineage>
</organism>
<dbReference type="InterPro" id="IPR025956">
    <property type="entry name" value="DYNC1I1/DYNC1I2"/>
</dbReference>
<keyword evidence="8" id="KW-1185">Reference proteome</keyword>
<dbReference type="EMBL" id="DF143002">
    <property type="protein sequence ID" value="GAA49969.1"/>
    <property type="molecule type" value="Genomic_DNA"/>
</dbReference>
<name>G7YAI5_CLOSI</name>
<protein>
    <submittedName>
        <fullName evidence="7">Dynein intermediate chain cytosolic</fullName>
    </submittedName>
</protein>
<evidence type="ECO:0000313" key="7">
    <source>
        <dbReference type="EMBL" id="GAA49969.1"/>
    </source>
</evidence>
<evidence type="ECO:0000313" key="8">
    <source>
        <dbReference type="Proteomes" id="UP000008909"/>
    </source>
</evidence>
<keyword evidence="4" id="KW-0853">WD repeat</keyword>
<evidence type="ECO:0000256" key="2">
    <source>
        <dbReference type="ARBA" id="ARBA00011059"/>
    </source>
</evidence>